<dbReference type="InterPro" id="IPR050832">
    <property type="entry name" value="Bact_Acetyltransf"/>
</dbReference>
<dbReference type="EMBL" id="JACKRN010000854">
    <property type="protein sequence ID" value="MCV7073344.1"/>
    <property type="molecule type" value="Genomic_DNA"/>
</dbReference>
<dbReference type="InterPro" id="IPR000182">
    <property type="entry name" value="GNAT_dom"/>
</dbReference>
<name>A0A9X3BJV2_9MYCO</name>
<feature type="domain" description="N-acetyltransferase" evidence="3">
    <location>
        <begin position="187"/>
        <end position="329"/>
    </location>
</feature>
<evidence type="ECO:0000256" key="1">
    <source>
        <dbReference type="ARBA" id="ARBA00022679"/>
    </source>
</evidence>
<evidence type="ECO:0000313" key="5">
    <source>
        <dbReference type="EMBL" id="ULP35104.1"/>
    </source>
</evidence>
<proteinExistence type="predicted"/>
<evidence type="ECO:0000313" key="4">
    <source>
        <dbReference type="EMBL" id="MCV7073344.1"/>
    </source>
</evidence>
<reference evidence="4" key="2">
    <citation type="journal article" date="2022" name="BMC Genomics">
        <title>Comparative genome analysis of mycobacteria focusing on tRNA and non-coding RNA.</title>
        <authorList>
            <person name="Behra P.R.K."/>
            <person name="Pettersson B.M.F."/>
            <person name="Ramesh M."/>
            <person name="Das S."/>
            <person name="Dasgupta S."/>
            <person name="Kirsebom L.A."/>
        </authorList>
    </citation>
    <scope>NUCLEOTIDE SEQUENCE</scope>
    <source>
        <strain evidence="4">DSM 45406</strain>
    </source>
</reference>
<dbReference type="PANTHER" id="PTHR43877">
    <property type="entry name" value="AMINOALKYLPHOSPHONATE N-ACETYLTRANSFERASE-RELATED-RELATED"/>
    <property type="match status" value="1"/>
</dbReference>
<dbReference type="PANTHER" id="PTHR43877:SF2">
    <property type="entry name" value="AMINOALKYLPHOSPHONATE N-ACETYLTRANSFERASE-RELATED"/>
    <property type="match status" value="1"/>
</dbReference>
<keyword evidence="6" id="KW-1185">Reference proteome</keyword>
<sequence length="329" mass="35716">MTVTYLRGVDHWSVAPATEHDHALIADFLATTPGLGGRKFAADSRDVAEQLGGAFPGAATVARDGSGRVRGYASLNQPHGVEPELFAEFALDPAVPQDIADAVVAFVLDRFVTESSSIPDSFFRTIIGTAQQAVIDALLRHGAREEGQFIRTRKPLHDEDAGLLAGFAIPGVTVIGWPEVIARGLGEEVRRLQFDTFLEHFGNMSKTPDLWEHHIHSRSFAPDFSVAALDEGGAVIGYVLGSLFTAGVAPTEERSAHTDYIGVRADQRRRGIAELLLKRIWLAALRRGLAVASLGTDIHNRTNAHVLYHRLGYRAVEHSTAYRIDGAGR</sequence>
<dbReference type="PROSITE" id="PS51186">
    <property type="entry name" value="GNAT"/>
    <property type="match status" value="1"/>
</dbReference>
<accession>A0A9X3BJV2</accession>
<keyword evidence="2" id="KW-0012">Acyltransferase</keyword>
<dbReference type="Proteomes" id="UP001140272">
    <property type="component" value="Unassembled WGS sequence"/>
</dbReference>
<dbReference type="Proteomes" id="UP001055159">
    <property type="component" value="Chromosome"/>
</dbReference>
<reference evidence="4" key="1">
    <citation type="submission" date="2020-07" db="EMBL/GenBank/DDBJ databases">
        <authorList>
            <person name="Pettersson B.M.F."/>
            <person name="Behra P.R.K."/>
            <person name="Ramesh M."/>
            <person name="Das S."/>
            <person name="Dasgupta S."/>
            <person name="Kirsebom L.A."/>
        </authorList>
    </citation>
    <scope>NUCLEOTIDE SEQUENCE</scope>
    <source>
        <strain evidence="4">DSM 45406</strain>
    </source>
</reference>
<evidence type="ECO:0000313" key="6">
    <source>
        <dbReference type="Proteomes" id="UP001055159"/>
    </source>
</evidence>
<dbReference type="EMBL" id="CP092427">
    <property type="protein sequence ID" value="ULP35104.1"/>
    <property type="molecule type" value="Genomic_DNA"/>
</dbReference>
<dbReference type="Gene3D" id="3.40.630.30">
    <property type="match status" value="1"/>
</dbReference>
<protein>
    <submittedName>
        <fullName evidence="4">GNAT family N-acetyltransferase</fullName>
    </submittedName>
</protein>
<organism evidence="4 7">
    <name type="scientific">Mycolicibacterium rufum</name>
    <dbReference type="NCBI Taxonomy" id="318424"/>
    <lineage>
        <taxon>Bacteria</taxon>
        <taxon>Bacillati</taxon>
        <taxon>Actinomycetota</taxon>
        <taxon>Actinomycetes</taxon>
        <taxon>Mycobacteriales</taxon>
        <taxon>Mycobacteriaceae</taxon>
        <taxon>Mycolicibacterium</taxon>
    </lineage>
</organism>
<evidence type="ECO:0000259" key="3">
    <source>
        <dbReference type="PROSITE" id="PS51186"/>
    </source>
</evidence>
<dbReference type="SUPFAM" id="SSF55729">
    <property type="entry name" value="Acyl-CoA N-acyltransferases (Nat)"/>
    <property type="match status" value="1"/>
</dbReference>
<dbReference type="CDD" id="cd04301">
    <property type="entry name" value="NAT_SF"/>
    <property type="match status" value="1"/>
</dbReference>
<dbReference type="Pfam" id="PF00583">
    <property type="entry name" value="Acetyltransf_1"/>
    <property type="match status" value="1"/>
</dbReference>
<reference evidence="5" key="3">
    <citation type="submission" date="2022-08" db="EMBL/GenBank/DDBJ databases">
        <title>Whole genome sequencing of non-tuberculosis mycobacteria type-strains.</title>
        <authorList>
            <person name="Igarashi Y."/>
            <person name="Osugi A."/>
            <person name="Mitarai S."/>
        </authorList>
    </citation>
    <scope>NUCLEOTIDE SEQUENCE</scope>
    <source>
        <strain evidence="5">JCM 16372</strain>
    </source>
</reference>
<dbReference type="InterPro" id="IPR016181">
    <property type="entry name" value="Acyl_CoA_acyltransferase"/>
</dbReference>
<dbReference type="AlphaFoldDB" id="A0A9X3BJV2"/>
<gene>
    <name evidence="4" type="ORF">H7H73_26540</name>
    <name evidence="5" type="ORF">MJO55_17550</name>
</gene>
<evidence type="ECO:0000256" key="2">
    <source>
        <dbReference type="ARBA" id="ARBA00023315"/>
    </source>
</evidence>
<evidence type="ECO:0000313" key="7">
    <source>
        <dbReference type="Proteomes" id="UP001140272"/>
    </source>
</evidence>
<dbReference type="GO" id="GO:0016747">
    <property type="term" value="F:acyltransferase activity, transferring groups other than amino-acyl groups"/>
    <property type="evidence" value="ECO:0007669"/>
    <property type="project" value="InterPro"/>
</dbReference>
<dbReference type="RefSeq" id="WP_239735303.1">
    <property type="nucleotide sequence ID" value="NZ_CP092427.2"/>
</dbReference>
<keyword evidence="1" id="KW-0808">Transferase</keyword>